<evidence type="ECO:0000313" key="1">
    <source>
        <dbReference type="EMBL" id="KAJ2773566.1"/>
    </source>
</evidence>
<keyword evidence="2" id="KW-1185">Reference proteome</keyword>
<dbReference type="EMBL" id="JANBUJ010000208">
    <property type="protein sequence ID" value="KAJ2773566.1"/>
    <property type="molecule type" value="Genomic_DNA"/>
</dbReference>
<dbReference type="Proteomes" id="UP001140234">
    <property type="component" value="Unassembled WGS sequence"/>
</dbReference>
<protein>
    <submittedName>
        <fullName evidence="1">Uncharacterized protein</fullName>
    </submittedName>
</protein>
<gene>
    <name evidence="1" type="ORF">IWQ57_001235</name>
</gene>
<proteinExistence type="predicted"/>
<name>A0ACC1K5R1_9FUNG</name>
<accession>A0ACC1K5R1</accession>
<sequence length="693" mass="77219">MGSAIAKPQAEEGLGLHKFRLLRVIGRGSFGKVRIVEHRASGRTYALKYISKASCIRNRSHPNTLRERDMLEDIEHPYIVNLRFSFQDEYALFMVMDLMIGGDLRFHILRRRFFEGVIRFWVAELACALHHLHTVHHIVHRDIKPDNILMDHEGHVALTDFNIATHIVDGQPHYAVAGTANYMAPEVVGGTGYTYSVDWWSLGVVMYECIYGKRPFRHKKNTGALKHALLHDEIQFPIVADVQLSYDCISAMRGLLNKDPHARLGCGATGYEDLKAHPFFAALDWDRIEAKQMQPPFVPTNDMSNFDISHDLEEMLLEPEPLTEAGTRKGGGRRARAPPEHATPEYRMLSDSFATFNYVEYEQLRAYIEAHGSISALAIEDARPDVAKPSNATLFPPPLAHLKLDDRPLINLDAQSTLSYSVTVTRGRAVVQQQQPTIISPAASPPPPQLLPPLPPQPPSLRQRFSDARRRGSSGVHRQSDAGQFPSSLNSSTNTASTMAAAARAPSPSEQMPGTLEPPGIVPIDILSWNQLLPSQRALAHRYCTKMARERQRQRYRQLRQAAERERARGDAYEFPRLASRHQHTPSASSYSPGHPLRAVAAAVHGPGMPQSGALRRQLSADSLLSNPLSLDMRMCANDGDNDYYRRQPLPPPPGPTSGLVMSQSDLCLLKLSLADAPQRPLPPPPVLTFTHP</sequence>
<reference evidence="1" key="1">
    <citation type="submission" date="2022-07" db="EMBL/GenBank/DDBJ databases">
        <title>Phylogenomic reconstructions and comparative analyses of Kickxellomycotina fungi.</title>
        <authorList>
            <person name="Reynolds N.K."/>
            <person name="Stajich J.E."/>
            <person name="Barry K."/>
            <person name="Grigoriev I.V."/>
            <person name="Crous P."/>
            <person name="Smith M.E."/>
        </authorList>
    </citation>
    <scope>NUCLEOTIDE SEQUENCE</scope>
    <source>
        <strain evidence="1">CBS 109366</strain>
    </source>
</reference>
<organism evidence="1 2">
    <name type="scientific">Coemansia nantahalensis</name>
    <dbReference type="NCBI Taxonomy" id="2789366"/>
    <lineage>
        <taxon>Eukaryota</taxon>
        <taxon>Fungi</taxon>
        <taxon>Fungi incertae sedis</taxon>
        <taxon>Zoopagomycota</taxon>
        <taxon>Kickxellomycotina</taxon>
        <taxon>Kickxellomycetes</taxon>
        <taxon>Kickxellales</taxon>
        <taxon>Kickxellaceae</taxon>
        <taxon>Coemansia</taxon>
    </lineage>
</organism>
<evidence type="ECO:0000313" key="2">
    <source>
        <dbReference type="Proteomes" id="UP001140234"/>
    </source>
</evidence>
<comment type="caution">
    <text evidence="1">The sequence shown here is derived from an EMBL/GenBank/DDBJ whole genome shotgun (WGS) entry which is preliminary data.</text>
</comment>